<dbReference type="Proteomes" id="UP000035489">
    <property type="component" value="Unassembled WGS sequence"/>
</dbReference>
<reference evidence="3 4" key="1">
    <citation type="submission" date="2015-05" db="EMBL/GenBank/DDBJ databases">
        <title>Draft genome sequence of Microvirga vignae strain BR3299, a novel nitrogen fixing bacteria isolated from Brazil semi-aired region.</title>
        <authorList>
            <person name="Zilli J.E."/>
            <person name="Passos S.R."/>
            <person name="Leite J."/>
            <person name="Baldani J.I."/>
            <person name="Xavier G.R."/>
            <person name="Rumjaneck N.G."/>
            <person name="Simoes-Araujo J.L."/>
        </authorList>
    </citation>
    <scope>NUCLEOTIDE SEQUENCE [LARGE SCALE GENOMIC DNA]</scope>
    <source>
        <strain evidence="3 4">BR3299</strain>
    </source>
</reference>
<dbReference type="GO" id="GO:0005737">
    <property type="term" value="C:cytoplasm"/>
    <property type="evidence" value="ECO:0007669"/>
    <property type="project" value="TreeGrafter"/>
</dbReference>
<dbReference type="EMBL" id="LCYG01000042">
    <property type="protein sequence ID" value="KLK92028.1"/>
    <property type="molecule type" value="Genomic_DNA"/>
</dbReference>
<proteinExistence type="predicted"/>
<dbReference type="PANTHER" id="PTHR12169:SF6">
    <property type="entry name" value="AFG1-LIKE ATPASE"/>
    <property type="match status" value="1"/>
</dbReference>
<dbReference type="OrthoDB" id="9774491at2"/>
<keyword evidence="2" id="KW-0067">ATP-binding</keyword>
<keyword evidence="1" id="KW-0547">Nucleotide-binding</keyword>
<keyword evidence="4" id="KW-1185">Reference proteome</keyword>
<accession>A0A0H1RA13</accession>
<dbReference type="GO" id="GO:0005524">
    <property type="term" value="F:ATP binding"/>
    <property type="evidence" value="ECO:0007669"/>
    <property type="project" value="UniProtKB-KW"/>
</dbReference>
<dbReference type="RefSeq" id="WP_047190113.1">
    <property type="nucleotide sequence ID" value="NZ_LCYG01000042.1"/>
</dbReference>
<sequence length="393" mass="43831">MTNTFHSPQSITARYDALVSSGVIERDPAQVKLLRQLEALAENLGNYRLARKPSALGWLFSKKNPAPPKGLYVWGSVGRGKTMLMDLFFEALPVRRKRRVHFHAFMADVHERIHEFRQKLKTGAVTGDDPIAPVAEALAQEAWVLCFDEFTVTDIADAMILGRLFTALFAHGVVVIATSNVEPQHLYEGGLNRALFLPFIALLQERMNVVKLESRTDFRLEKLAGSPVFYTPADESSHVALTRAFKSLTGHEHGKPMALTVKGHPVEVPQAASSVARFSFEDLCSKPLGAADYLAIADEFETVILENIPKMTFERRNEAKRFIMLVDALYDAKVKLLASAEAEAPDLYHADSGREAFEFDRTVSRLIEMRSEEYLSLPHGREESGSSEGLVET</sequence>
<organism evidence="3 4">
    <name type="scientific">Microvirga vignae</name>
    <dbReference type="NCBI Taxonomy" id="1225564"/>
    <lineage>
        <taxon>Bacteria</taxon>
        <taxon>Pseudomonadati</taxon>
        <taxon>Pseudomonadota</taxon>
        <taxon>Alphaproteobacteria</taxon>
        <taxon>Hyphomicrobiales</taxon>
        <taxon>Methylobacteriaceae</taxon>
        <taxon>Microvirga</taxon>
    </lineage>
</organism>
<protein>
    <submittedName>
        <fullName evidence="3">ATPase</fullName>
    </submittedName>
</protein>
<dbReference type="InterPro" id="IPR005654">
    <property type="entry name" value="ATPase_AFG1-like"/>
</dbReference>
<evidence type="ECO:0000256" key="2">
    <source>
        <dbReference type="ARBA" id="ARBA00022840"/>
    </source>
</evidence>
<dbReference type="PANTHER" id="PTHR12169">
    <property type="entry name" value="ATPASE N2B"/>
    <property type="match status" value="1"/>
</dbReference>
<evidence type="ECO:0000256" key="1">
    <source>
        <dbReference type="ARBA" id="ARBA00022741"/>
    </source>
</evidence>
<evidence type="ECO:0000313" key="4">
    <source>
        <dbReference type="Proteomes" id="UP000035489"/>
    </source>
</evidence>
<dbReference type="NCBIfam" id="NF040713">
    <property type="entry name" value="ZapE"/>
    <property type="match status" value="1"/>
</dbReference>
<dbReference type="PATRIC" id="fig|1225564.3.peg.4401"/>
<dbReference type="SUPFAM" id="SSF52540">
    <property type="entry name" value="P-loop containing nucleoside triphosphate hydrolases"/>
    <property type="match status" value="1"/>
</dbReference>
<dbReference type="STRING" id="1225564.AA309_16510"/>
<dbReference type="InterPro" id="IPR027417">
    <property type="entry name" value="P-loop_NTPase"/>
</dbReference>
<name>A0A0H1RA13_9HYPH</name>
<evidence type="ECO:0000313" key="3">
    <source>
        <dbReference type="EMBL" id="KLK92028.1"/>
    </source>
</evidence>
<dbReference type="Pfam" id="PF03969">
    <property type="entry name" value="AFG1_ATPase"/>
    <property type="match status" value="1"/>
</dbReference>
<dbReference type="Gene3D" id="3.40.50.300">
    <property type="entry name" value="P-loop containing nucleotide triphosphate hydrolases"/>
    <property type="match status" value="1"/>
</dbReference>
<gene>
    <name evidence="3" type="ORF">AA309_16510</name>
</gene>
<dbReference type="GO" id="GO:0016887">
    <property type="term" value="F:ATP hydrolysis activity"/>
    <property type="evidence" value="ECO:0007669"/>
    <property type="project" value="InterPro"/>
</dbReference>
<comment type="caution">
    <text evidence="3">The sequence shown here is derived from an EMBL/GenBank/DDBJ whole genome shotgun (WGS) entry which is preliminary data.</text>
</comment>
<dbReference type="AlphaFoldDB" id="A0A0H1RA13"/>